<dbReference type="AlphaFoldDB" id="A0AAV0GL43"/>
<dbReference type="Proteomes" id="UP001152523">
    <property type="component" value="Unassembled WGS sequence"/>
</dbReference>
<feature type="region of interest" description="Disordered" evidence="1">
    <location>
        <begin position="1"/>
        <end position="24"/>
    </location>
</feature>
<keyword evidence="3" id="KW-1185">Reference proteome</keyword>
<dbReference type="EMBL" id="CAMAPF010001168">
    <property type="protein sequence ID" value="CAH9148374.1"/>
    <property type="molecule type" value="Genomic_DNA"/>
</dbReference>
<sequence length="24" mass="2906">MELSYRLSTDSPHPKNVERWLHPL</sequence>
<evidence type="ECO:0000256" key="1">
    <source>
        <dbReference type="SAM" id="MobiDB-lite"/>
    </source>
</evidence>
<gene>
    <name evidence="2" type="ORF">CEPIT_LOCUS44466</name>
</gene>
<name>A0AAV0GL43_9ASTE</name>
<evidence type="ECO:0000313" key="2">
    <source>
        <dbReference type="EMBL" id="CAH9148374.1"/>
    </source>
</evidence>
<reference evidence="2" key="1">
    <citation type="submission" date="2022-07" db="EMBL/GenBank/DDBJ databases">
        <authorList>
            <person name="Macas J."/>
            <person name="Novak P."/>
            <person name="Neumann P."/>
        </authorList>
    </citation>
    <scope>NUCLEOTIDE SEQUENCE</scope>
</reference>
<proteinExistence type="predicted"/>
<comment type="caution">
    <text evidence="2">The sequence shown here is derived from an EMBL/GenBank/DDBJ whole genome shotgun (WGS) entry which is preliminary data.</text>
</comment>
<feature type="compositionally biased region" description="Polar residues" evidence="1">
    <location>
        <begin position="1"/>
        <end position="11"/>
    </location>
</feature>
<evidence type="ECO:0000313" key="3">
    <source>
        <dbReference type="Proteomes" id="UP001152523"/>
    </source>
</evidence>
<feature type="compositionally biased region" description="Basic and acidic residues" evidence="1">
    <location>
        <begin position="12"/>
        <end position="24"/>
    </location>
</feature>
<accession>A0AAV0GL43</accession>
<organism evidence="2 3">
    <name type="scientific">Cuscuta epithymum</name>
    <dbReference type="NCBI Taxonomy" id="186058"/>
    <lineage>
        <taxon>Eukaryota</taxon>
        <taxon>Viridiplantae</taxon>
        <taxon>Streptophyta</taxon>
        <taxon>Embryophyta</taxon>
        <taxon>Tracheophyta</taxon>
        <taxon>Spermatophyta</taxon>
        <taxon>Magnoliopsida</taxon>
        <taxon>eudicotyledons</taxon>
        <taxon>Gunneridae</taxon>
        <taxon>Pentapetalae</taxon>
        <taxon>asterids</taxon>
        <taxon>lamiids</taxon>
        <taxon>Solanales</taxon>
        <taxon>Convolvulaceae</taxon>
        <taxon>Cuscuteae</taxon>
        <taxon>Cuscuta</taxon>
        <taxon>Cuscuta subgen. Cuscuta</taxon>
    </lineage>
</organism>
<protein>
    <submittedName>
        <fullName evidence="2">Uncharacterized protein</fullName>
    </submittedName>
</protein>